<evidence type="ECO:0000256" key="5">
    <source>
        <dbReference type="ARBA" id="ARBA00022840"/>
    </source>
</evidence>
<dbReference type="InterPro" id="IPR027417">
    <property type="entry name" value="P-loop_NTPase"/>
</dbReference>
<dbReference type="EMBL" id="JAAGRQ010000176">
    <property type="protein sequence ID" value="NDY58964.1"/>
    <property type="molecule type" value="Genomic_DNA"/>
</dbReference>
<accession>A0A7K3NRZ2</accession>
<keyword evidence="3" id="KW-0997">Cell inner membrane</keyword>
<dbReference type="InterPro" id="IPR017871">
    <property type="entry name" value="ABC_transporter-like_CS"/>
</dbReference>
<evidence type="ECO:0000256" key="1">
    <source>
        <dbReference type="ARBA" id="ARBA00022448"/>
    </source>
</evidence>
<protein>
    <submittedName>
        <fullName evidence="9">Putative 2-aminoethylphosphonate ABC transporter ATP-binding protein</fullName>
    </submittedName>
</protein>
<comment type="caution">
    <text evidence="9">The sequence shown here is derived from an EMBL/GenBank/DDBJ whole genome shotgun (WGS) entry which is preliminary data.</text>
</comment>
<keyword evidence="5 9" id="KW-0067">ATP-binding</keyword>
<proteinExistence type="predicted"/>
<evidence type="ECO:0000256" key="3">
    <source>
        <dbReference type="ARBA" id="ARBA00022519"/>
    </source>
</evidence>
<gene>
    <name evidence="9" type="ORF">G3N56_19685</name>
</gene>
<dbReference type="InterPro" id="IPR017666">
    <property type="entry name" value="AminoethylPonate_ABC_PhnT2"/>
</dbReference>
<name>A0A7K3NRZ2_9BACT</name>
<dbReference type="Gene3D" id="2.40.50.100">
    <property type="match status" value="1"/>
</dbReference>
<evidence type="ECO:0000256" key="2">
    <source>
        <dbReference type="ARBA" id="ARBA00022475"/>
    </source>
</evidence>
<organism evidence="9 10">
    <name type="scientific">Desulfolutivibrio sulfodismutans</name>
    <dbReference type="NCBI Taxonomy" id="63561"/>
    <lineage>
        <taxon>Bacteria</taxon>
        <taxon>Pseudomonadati</taxon>
        <taxon>Thermodesulfobacteriota</taxon>
        <taxon>Desulfovibrionia</taxon>
        <taxon>Desulfovibrionales</taxon>
        <taxon>Desulfovibrionaceae</taxon>
        <taxon>Desulfolutivibrio</taxon>
    </lineage>
</organism>
<dbReference type="SUPFAM" id="SSF52540">
    <property type="entry name" value="P-loop containing nucleoside triphosphate hydrolases"/>
    <property type="match status" value="1"/>
</dbReference>
<reference evidence="9 10" key="1">
    <citation type="submission" date="2020-02" db="EMBL/GenBank/DDBJ databases">
        <title>Comparative genomics of sulfur disproportionating microorganisms.</title>
        <authorList>
            <person name="Ward L.M."/>
            <person name="Bertran E."/>
            <person name="Johnston D.T."/>
        </authorList>
    </citation>
    <scope>NUCLEOTIDE SEQUENCE [LARGE SCALE GENOMIC DNA]</scope>
    <source>
        <strain evidence="9 10">DSM 3696</strain>
    </source>
</reference>
<dbReference type="InterPro" id="IPR040582">
    <property type="entry name" value="OB_MalK-like"/>
</dbReference>
<dbReference type="SUPFAM" id="SSF50331">
    <property type="entry name" value="MOP-like"/>
    <property type="match status" value="1"/>
</dbReference>
<keyword evidence="7" id="KW-0472">Membrane</keyword>
<evidence type="ECO:0000256" key="6">
    <source>
        <dbReference type="ARBA" id="ARBA00022967"/>
    </source>
</evidence>
<evidence type="ECO:0000256" key="7">
    <source>
        <dbReference type="ARBA" id="ARBA00023136"/>
    </source>
</evidence>
<dbReference type="SMART" id="SM00382">
    <property type="entry name" value="AAA"/>
    <property type="match status" value="1"/>
</dbReference>
<dbReference type="Proteomes" id="UP000469724">
    <property type="component" value="Unassembled WGS sequence"/>
</dbReference>
<evidence type="ECO:0000256" key="4">
    <source>
        <dbReference type="ARBA" id="ARBA00022741"/>
    </source>
</evidence>
<dbReference type="InterPro" id="IPR003593">
    <property type="entry name" value="AAA+_ATPase"/>
</dbReference>
<dbReference type="AlphaFoldDB" id="A0A7K3NRZ2"/>
<dbReference type="Pfam" id="PF00005">
    <property type="entry name" value="ABC_tran"/>
    <property type="match status" value="1"/>
</dbReference>
<evidence type="ECO:0000259" key="8">
    <source>
        <dbReference type="PROSITE" id="PS50893"/>
    </source>
</evidence>
<dbReference type="GO" id="GO:0005524">
    <property type="term" value="F:ATP binding"/>
    <property type="evidence" value="ECO:0007669"/>
    <property type="project" value="UniProtKB-KW"/>
</dbReference>
<dbReference type="PROSITE" id="PS50893">
    <property type="entry name" value="ABC_TRANSPORTER_2"/>
    <property type="match status" value="1"/>
</dbReference>
<dbReference type="PANTHER" id="PTHR42781:SF5">
    <property type="entry name" value="PUTRESCINE TRANSPORT ATP-BINDING PROTEIN POTG"/>
    <property type="match status" value="1"/>
</dbReference>
<dbReference type="Gene3D" id="3.40.50.300">
    <property type="entry name" value="P-loop containing nucleotide triphosphate hydrolases"/>
    <property type="match status" value="1"/>
</dbReference>
<keyword evidence="4" id="KW-0547">Nucleotide-binding</keyword>
<dbReference type="GO" id="GO:0015697">
    <property type="term" value="P:quaternary ammonium group transport"/>
    <property type="evidence" value="ECO:0007669"/>
    <property type="project" value="UniProtKB-ARBA"/>
</dbReference>
<evidence type="ECO:0000313" key="9">
    <source>
        <dbReference type="EMBL" id="NDY58964.1"/>
    </source>
</evidence>
<dbReference type="InterPro" id="IPR008995">
    <property type="entry name" value="Mo/tungstate-bd_C_term_dom"/>
</dbReference>
<dbReference type="FunFam" id="3.40.50.300:FF:000425">
    <property type="entry name" value="Probable ABC transporter, ATP-binding subunit"/>
    <property type="match status" value="1"/>
</dbReference>
<keyword evidence="1" id="KW-0813">Transport</keyword>
<dbReference type="PROSITE" id="PS00211">
    <property type="entry name" value="ABC_TRANSPORTER_1"/>
    <property type="match status" value="1"/>
</dbReference>
<keyword evidence="10" id="KW-1185">Reference proteome</keyword>
<dbReference type="NCBIfam" id="TIGR03265">
    <property type="entry name" value="PhnT2"/>
    <property type="match status" value="1"/>
</dbReference>
<dbReference type="PANTHER" id="PTHR42781">
    <property type="entry name" value="SPERMIDINE/PUTRESCINE IMPORT ATP-BINDING PROTEIN POTA"/>
    <property type="match status" value="1"/>
</dbReference>
<feature type="domain" description="ABC transporter" evidence="8">
    <location>
        <begin position="3"/>
        <end position="233"/>
    </location>
</feature>
<evidence type="ECO:0000313" key="10">
    <source>
        <dbReference type="Proteomes" id="UP000469724"/>
    </source>
</evidence>
<keyword evidence="6" id="KW-1278">Translocase</keyword>
<sequence length="375" mass="40643">MHLEMWGIKKTFGAFTALKEISFKVHRGEMVCLLGPSGCGKTTALRVIAGLEDHDSGRVFIGGRDVSHMPISKRNVGIVFQSYALFPNLTVEGNVTYGLHGRGMSRQDMRQRAAGLLDLVGLPQAGEKYPAQLSGGQQQRVALARAMALSPDVLLLDEPLSALDAKVRVHLRSEIKKLQRELGVTSILVTHDQEEAMTMADRILLMEGGSIVQDATPDDLYDHPATVFAAGFLGSMNFLPVSYDRAAATAAMGQARLRVPDEAARGDVGTRAVLGIRPEDVMLVEDGRGIVDSSEPNLLAVRADSLEFRGALYRMRLVAEEGSSLEQALFADVTARQVRRMGLGEGSRLRVCLPLARLHLFPGATDEAMPDRDAA</sequence>
<dbReference type="InterPro" id="IPR003439">
    <property type="entry name" value="ABC_transporter-like_ATP-bd"/>
</dbReference>
<dbReference type="InterPro" id="IPR050093">
    <property type="entry name" value="ABC_SmlMolc_Importer"/>
</dbReference>
<dbReference type="GO" id="GO:0016887">
    <property type="term" value="F:ATP hydrolysis activity"/>
    <property type="evidence" value="ECO:0007669"/>
    <property type="project" value="InterPro"/>
</dbReference>
<dbReference type="Pfam" id="PF17912">
    <property type="entry name" value="OB_MalK"/>
    <property type="match status" value="1"/>
</dbReference>
<keyword evidence="2" id="KW-1003">Cell membrane</keyword>